<dbReference type="Proteomes" id="UP000072904">
    <property type="component" value="Chromosome 14"/>
</dbReference>
<dbReference type="VEuPathDB" id="PlasmoDB:PYYM_1447000"/>
<dbReference type="VEuPathDB" id="PlasmoDB:PY17X_1445400"/>
<dbReference type="OrthoDB" id="392431at2759"/>
<reference evidence="1" key="3">
    <citation type="submission" date="2014-05" db="EMBL/GenBank/DDBJ databases">
        <authorList>
            <person name="Aslett A.Martin."/>
            <person name="De Silva Nishadi"/>
        </authorList>
    </citation>
    <scope>NUCLEOTIDE SEQUENCE</scope>
    <source>
        <strain evidence="1">YM</strain>
    </source>
</reference>
<dbReference type="VEuPathDB" id="PlasmoDB:Py17XNL_001401286"/>
<accession>A0A078KC78</accession>
<evidence type="ECO:0000313" key="3">
    <source>
        <dbReference type="Proteomes" id="UP000072874"/>
    </source>
</evidence>
<evidence type="ECO:0000313" key="1">
    <source>
        <dbReference type="EMBL" id="CDU20799.1"/>
    </source>
</evidence>
<evidence type="ECO:0000313" key="4">
    <source>
        <dbReference type="Proteomes" id="UP000072904"/>
    </source>
</evidence>
<reference evidence="2" key="4">
    <citation type="submission" date="2019-05" db="EMBL/GenBank/DDBJ databases">
        <authorList>
            <consortium name="Pathogen Informatics"/>
        </authorList>
    </citation>
    <scope>NUCLEOTIDE SEQUENCE</scope>
    <source>
        <strain evidence="2">17X</strain>
    </source>
</reference>
<dbReference type="Proteomes" id="UP000072874">
    <property type="component" value="Chromosome 14"/>
</dbReference>
<dbReference type="EMBL" id="LK934642">
    <property type="protein sequence ID" value="CDU20799.1"/>
    <property type="molecule type" value="Genomic_DNA"/>
</dbReference>
<reference evidence="3 4" key="1">
    <citation type="journal article" date="2014" name="BMC Biol.">
        <title>A comprehensive evaluation of rodent malaria parasite genomes and gene expression.</title>
        <authorList>
            <person name="Otto T.D."/>
            <person name="Bohme U."/>
            <person name="Jackson A.P."/>
            <person name="Hunt M."/>
            <person name="Franke-Fayard B."/>
            <person name="Hoeijmakers W.A."/>
            <person name="Religa A.A."/>
            <person name="Robertson L."/>
            <person name="Sanders M."/>
            <person name="Ogun S.A."/>
            <person name="Cunningham D."/>
            <person name="Erhart A."/>
            <person name="Billker O."/>
            <person name="Khan S.M."/>
            <person name="Stunnenberg H.G."/>
            <person name="Langhorne J."/>
            <person name="Holder A.A."/>
            <person name="Waters A.P."/>
            <person name="Newbold C.I."/>
            <person name="Pain A."/>
            <person name="Berriman M."/>
            <person name="Janse C.J."/>
        </authorList>
    </citation>
    <scope>NUCLEOTIDE SEQUENCE [LARGE SCALE GENOMIC DNA]</scope>
    <source>
        <strain evidence="2 3">17X</strain>
        <strain evidence="1 4">YM</strain>
    </source>
</reference>
<dbReference type="KEGG" id="pyo:PY17X_1445400"/>
<gene>
    <name evidence="2" type="ORF">PY17X_1445400</name>
    <name evidence="1" type="ORF">PYYM_1447000</name>
</gene>
<sequence length="771" mass="92751">MIKRIIKLNLVKNIFPKRRLQTFINKDEKYSVDKNEELSFLSNEIKHNLHKLKCIEQKKVKSDRIIYKKILKDLLKEKEKFVADEVVSFLYILTYNDLYYLDISSNFFSYFYKNYIFSKNYFININVNSIIHVIYSYYLFENYNFLVIKNSPFFDIKDQNNNGDKQNTHLEKGSFEFSHLSTYNTLNQKNNTFKLNENYTYDDNNTLFKEENIYINGVNKNEEKKGIKQINSYNEYYNNQFYGIFHIYNYFSKFISSNIDYINKNHLIKILLVLSQFIHNLTINEITHNYYKNESGKLKHNKHQLLNIGENLFILIEAFIEKIDIKKNIKKSHAPETINEKEVKKKEERYVNLIDNSFKNFIYIDNDLNDHKLMCLFLYILSNIFHPISPHFFISPNGDIPTEKLNPDDIVNNYKNEIKLYGVNTFGKEKLPSLPHGDETINEDMEVNNNIKFSVIDMFKSHYNKIEIHNIFYKNIDNEKSDIHNFTVYRNNLLKSVKKYVFIDTIYNLDVHYKIIFFKAIYSLNFFNFPYLKYIYFIHLYYKSNNTDNFDYYDHLYFQDSQNLKIEFDLESNKTDVNKIDKMKQPIEQQNTEQSKNIINEQNNASKIMHIKWIKNKILELSKRGDIFNNVYINLLNDIENSIQNNSAEQNINNLLQMHLLRYVDNHFTIMLLSKLCNSVDKLANDHKKKINVVINSMLMFFPPHMQHCSLPLLKSKSPYTINIYNHIYYNNNAYMKHLSKLYDFLILLYNKNIFKKKRKELLSWANYKYL</sequence>
<evidence type="ECO:0000313" key="2">
    <source>
        <dbReference type="EMBL" id="VTZ81762.1"/>
    </source>
</evidence>
<name>A0A078KC78_PLAYE</name>
<reference evidence="2" key="2">
    <citation type="submission" date="2014-05" db="EMBL/GenBank/DDBJ databases">
        <authorList>
            <person name="Aslett M.A."/>
            <person name="De Silva N."/>
        </authorList>
    </citation>
    <scope>NUCLEOTIDE SEQUENCE</scope>
    <source>
        <strain evidence="2">17X</strain>
    </source>
</reference>
<dbReference type="RefSeq" id="XP_724244.2">
    <property type="nucleotide sequence ID" value="XM_719151.2"/>
</dbReference>
<dbReference type="EMBL" id="LM993668">
    <property type="protein sequence ID" value="VTZ81762.1"/>
    <property type="molecule type" value="Genomic_DNA"/>
</dbReference>
<dbReference type="VEuPathDB" id="PlasmoDB:PY04004"/>
<proteinExistence type="predicted"/>
<protein>
    <submittedName>
        <fullName evidence="1">Uncharacterized protein</fullName>
    </submittedName>
</protein>
<organism evidence="1 4">
    <name type="scientific">Plasmodium yoelii</name>
    <dbReference type="NCBI Taxonomy" id="5861"/>
    <lineage>
        <taxon>Eukaryota</taxon>
        <taxon>Sar</taxon>
        <taxon>Alveolata</taxon>
        <taxon>Apicomplexa</taxon>
        <taxon>Aconoidasida</taxon>
        <taxon>Haemosporida</taxon>
        <taxon>Plasmodiidae</taxon>
        <taxon>Plasmodium</taxon>
        <taxon>Plasmodium (Vinckeia)</taxon>
    </lineage>
</organism>
<dbReference type="OMA" id="DICSNFF"/>
<dbReference type="GeneID" id="3789569"/>
<dbReference type="AlphaFoldDB" id="A0A078KC78"/>